<dbReference type="PANTHER" id="PTHR11496">
    <property type="entry name" value="ALCOHOL DEHYDROGENASE"/>
    <property type="match status" value="1"/>
</dbReference>
<organism evidence="2 3">
    <name type="scientific">Dothistroma septosporum (strain NZE10 / CBS 128990)</name>
    <name type="common">Red band needle blight fungus</name>
    <name type="synonym">Mycosphaerella pini</name>
    <dbReference type="NCBI Taxonomy" id="675120"/>
    <lineage>
        <taxon>Eukaryota</taxon>
        <taxon>Fungi</taxon>
        <taxon>Dikarya</taxon>
        <taxon>Ascomycota</taxon>
        <taxon>Pezizomycotina</taxon>
        <taxon>Dothideomycetes</taxon>
        <taxon>Dothideomycetidae</taxon>
        <taxon>Mycosphaerellales</taxon>
        <taxon>Mycosphaerellaceae</taxon>
        <taxon>Dothistroma</taxon>
    </lineage>
</organism>
<name>N1Q4X5_DOTSN</name>
<sequence length="219" mass="24040">MHTPINVTDKALTYAKEWDADCLGEVTSIRTDLPHISSSMTYTNSEMTSVLCETTDGKIRPDVDFTMTLPPALSAASGINATAHAVAALYARSTNPIMKLLVLEGTKSLTKSLQAIDLSNLPHAKTHTIVLPHVIAYNAPEIPNTWKKLAEVMPESDSDAVEGPNVRLTKLKKKRGLKDFGMKEDDVERAAEITVDIEKEPLRETIKRCWAGEDARADL</sequence>
<dbReference type="SUPFAM" id="SSF56796">
    <property type="entry name" value="Dehydroquinate synthase-like"/>
    <property type="match status" value="1"/>
</dbReference>
<dbReference type="EMBL" id="KB446535">
    <property type="protein sequence ID" value="EME49980.1"/>
    <property type="molecule type" value="Genomic_DNA"/>
</dbReference>
<dbReference type="GO" id="GO:0004022">
    <property type="term" value="F:alcohol dehydrogenase (NAD+) activity"/>
    <property type="evidence" value="ECO:0007669"/>
    <property type="project" value="TreeGrafter"/>
</dbReference>
<dbReference type="Proteomes" id="UP000016933">
    <property type="component" value="Unassembled WGS sequence"/>
</dbReference>
<dbReference type="InterPro" id="IPR056798">
    <property type="entry name" value="ADH_Fe_C"/>
</dbReference>
<dbReference type="Pfam" id="PF25137">
    <property type="entry name" value="ADH_Fe_C"/>
    <property type="match status" value="1"/>
</dbReference>
<dbReference type="STRING" id="675120.N1Q4X5"/>
<dbReference type="Gene3D" id="1.20.1090.10">
    <property type="entry name" value="Dehydroquinate synthase-like - alpha domain"/>
    <property type="match status" value="1"/>
</dbReference>
<protein>
    <recommendedName>
        <fullName evidence="1">Fe-containing alcohol dehydrogenase-like C-terminal domain-containing protein</fullName>
    </recommendedName>
</protein>
<keyword evidence="3" id="KW-1185">Reference proteome</keyword>
<dbReference type="GO" id="GO:0005739">
    <property type="term" value="C:mitochondrion"/>
    <property type="evidence" value="ECO:0007669"/>
    <property type="project" value="TreeGrafter"/>
</dbReference>
<evidence type="ECO:0000259" key="1">
    <source>
        <dbReference type="Pfam" id="PF25137"/>
    </source>
</evidence>
<dbReference type="HOGENOM" id="CLU_007207_0_1_1"/>
<dbReference type="OMA" id="CEIALQN"/>
<dbReference type="eggNOG" id="KOG3857">
    <property type="taxonomic scope" value="Eukaryota"/>
</dbReference>
<dbReference type="OrthoDB" id="3360544at2759"/>
<evidence type="ECO:0000313" key="2">
    <source>
        <dbReference type="EMBL" id="EME49980.1"/>
    </source>
</evidence>
<accession>N1Q4X5</accession>
<gene>
    <name evidence="2" type="ORF">DOTSEDRAFT_85243</name>
</gene>
<evidence type="ECO:0000313" key="3">
    <source>
        <dbReference type="Proteomes" id="UP000016933"/>
    </source>
</evidence>
<proteinExistence type="predicted"/>
<dbReference type="AlphaFoldDB" id="N1Q4X5"/>
<dbReference type="InterPro" id="IPR039697">
    <property type="entry name" value="Alcohol_dehydrogenase_Fe"/>
</dbReference>
<reference evidence="2 3" key="2">
    <citation type="journal article" date="2012" name="PLoS Pathog.">
        <title>Diverse lifestyles and strategies of plant pathogenesis encoded in the genomes of eighteen Dothideomycetes fungi.</title>
        <authorList>
            <person name="Ohm R.A."/>
            <person name="Feau N."/>
            <person name="Henrissat B."/>
            <person name="Schoch C.L."/>
            <person name="Horwitz B.A."/>
            <person name="Barry K.W."/>
            <person name="Condon B.J."/>
            <person name="Copeland A.C."/>
            <person name="Dhillon B."/>
            <person name="Glaser F."/>
            <person name="Hesse C.N."/>
            <person name="Kosti I."/>
            <person name="LaButti K."/>
            <person name="Lindquist E.A."/>
            <person name="Lucas S."/>
            <person name="Salamov A.A."/>
            <person name="Bradshaw R.E."/>
            <person name="Ciuffetti L."/>
            <person name="Hamelin R.C."/>
            <person name="Kema G.H.J."/>
            <person name="Lawrence C."/>
            <person name="Scott J.A."/>
            <person name="Spatafora J.W."/>
            <person name="Turgeon B.G."/>
            <person name="de Wit P.J.G.M."/>
            <person name="Zhong S."/>
            <person name="Goodwin S.B."/>
            <person name="Grigoriev I.V."/>
        </authorList>
    </citation>
    <scope>NUCLEOTIDE SEQUENCE [LARGE SCALE GENOMIC DNA]</scope>
    <source>
        <strain evidence="3">NZE10 / CBS 128990</strain>
    </source>
</reference>
<feature type="domain" description="Fe-containing alcohol dehydrogenase-like C-terminal" evidence="1">
    <location>
        <begin position="120"/>
        <end position="195"/>
    </location>
</feature>
<dbReference type="PANTHER" id="PTHR11496:SF105">
    <property type="entry name" value="REDUCTASE, PUTATIVE (AFU_ORTHOLOGUE AFUA_6G07090)-RELATED"/>
    <property type="match status" value="1"/>
</dbReference>
<reference evidence="3" key="1">
    <citation type="journal article" date="2012" name="PLoS Genet.">
        <title>The genomes of the fungal plant pathogens Cladosporium fulvum and Dothistroma septosporum reveal adaptation to different hosts and lifestyles but also signatures of common ancestry.</title>
        <authorList>
            <person name="de Wit P.J.G.M."/>
            <person name="van der Burgt A."/>
            <person name="Oekmen B."/>
            <person name="Stergiopoulos I."/>
            <person name="Abd-Elsalam K.A."/>
            <person name="Aerts A.L."/>
            <person name="Bahkali A.H."/>
            <person name="Beenen H.G."/>
            <person name="Chettri P."/>
            <person name="Cox M.P."/>
            <person name="Datema E."/>
            <person name="de Vries R.P."/>
            <person name="Dhillon B."/>
            <person name="Ganley A.R."/>
            <person name="Griffiths S.A."/>
            <person name="Guo Y."/>
            <person name="Hamelin R.C."/>
            <person name="Henrissat B."/>
            <person name="Kabir M.S."/>
            <person name="Jashni M.K."/>
            <person name="Kema G."/>
            <person name="Klaubauf S."/>
            <person name="Lapidus A."/>
            <person name="Levasseur A."/>
            <person name="Lindquist E."/>
            <person name="Mehrabi R."/>
            <person name="Ohm R.A."/>
            <person name="Owen T.J."/>
            <person name="Salamov A."/>
            <person name="Schwelm A."/>
            <person name="Schijlen E."/>
            <person name="Sun H."/>
            <person name="van den Burg H.A."/>
            <person name="van Ham R.C.H.J."/>
            <person name="Zhang S."/>
            <person name="Goodwin S.B."/>
            <person name="Grigoriev I.V."/>
            <person name="Collemare J."/>
            <person name="Bradshaw R.E."/>
        </authorList>
    </citation>
    <scope>NUCLEOTIDE SEQUENCE [LARGE SCALE GENOMIC DNA]</scope>
    <source>
        <strain evidence="3">NZE10 / CBS 128990</strain>
    </source>
</reference>